<dbReference type="AlphaFoldDB" id="A0A7G2C799"/>
<proteinExistence type="predicted"/>
<accession>A0A7G2C799</accession>
<evidence type="ECO:0000256" key="2">
    <source>
        <dbReference type="SAM" id="Phobius"/>
    </source>
</evidence>
<feature type="transmembrane region" description="Helical" evidence="2">
    <location>
        <begin position="223"/>
        <end position="247"/>
    </location>
</feature>
<keyword evidence="2" id="KW-0472">Membrane</keyword>
<sequence length="248" mass="26407">MSQTPNRGTPQATSTGNTLPTYGDVAQGTVLEPIVLPDGRTAYVPVSESALRAPYGNDEETPAVDTAPEYLVDVSGGANDSDTTRPARDCRPSLYAAILPLNGLAFIFSILSIAAPFVKGYTVCEYLYYWGSFCVWRDGYAFAFSSQSGFALGGAVNMAIGFVFFIPTLVLSAVLFHRRDQEVAAREITVGVCTMSALSVGVAAITTAVYFEALYTEFDDTRIVIGPVMALLATVLYLAASILLCVAC</sequence>
<dbReference type="EMBL" id="LR877146">
    <property type="protein sequence ID" value="CAD2213842.1"/>
    <property type="molecule type" value="Genomic_DNA"/>
</dbReference>
<evidence type="ECO:0000256" key="1">
    <source>
        <dbReference type="SAM" id="MobiDB-lite"/>
    </source>
</evidence>
<name>A0A7G2C799_9TRYP</name>
<keyword evidence="2" id="KW-1133">Transmembrane helix</keyword>
<keyword evidence="4" id="KW-1185">Reference proteome</keyword>
<dbReference type="Proteomes" id="UP000515908">
    <property type="component" value="Chromosome 02"/>
</dbReference>
<evidence type="ECO:0000313" key="4">
    <source>
        <dbReference type="Proteomes" id="UP000515908"/>
    </source>
</evidence>
<protein>
    <submittedName>
        <fullName evidence="3">Uncharacterized protein</fullName>
    </submittedName>
</protein>
<feature type="transmembrane region" description="Helical" evidence="2">
    <location>
        <begin position="94"/>
        <end position="118"/>
    </location>
</feature>
<gene>
    <name evidence="3" type="ORF">ADEAN_000128500</name>
</gene>
<organism evidence="3 4">
    <name type="scientific">Angomonas deanei</name>
    <dbReference type="NCBI Taxonomy" id="59799"/>
    <lineage>
        <taxon>Eukaryota</taxon>
        <taxon>Discoba</taxon>
        <taxon>Euglenozoa</taxon>
        <taxon>Kinetoplastea</taxon>
        <taxon>Metakinetoplastina</taxon>
        <taxon>Trypanosomatida</taxon>
        <taxon>Trypanosomatidae</taxon>
        <taxon>Strigomonadinae</taxon>
        <taxon>Angomonas</taxon>
    </lineage>
</organism>
<feature type="region of interest" description="Disordered" evidence="1">
    <location>
        <begin position="1"/>
        <end position="24"/>
    </location>
</feature>
<dbReference type="VEuPathDB" id="TriTrypDB:ADEAN_000128500"/>
<feature type="compositionally biased region" description="Polar residues" evidence="1">
    <location>
        <begin position="1"/>
        <end position="20"/>
    </location>
</feature>
<evidence type="ECO:0000313" key="3">
    <source>
        <dbReference type="EMBL" id="CAD2213842.1"/>
    </source>
</evidence>
<reference evidence="3 4" key="1">
    <citation type="submission" date="2020-08" db="EMBL/GenBank/DDBJ databases">
        <authorList>
            <person name="Newling K."/>
            <person name="Davey J."/>
            <person name="Forrester S."/>
        </authorList>
    </citation>
    <scope>NUCLEOTIDE SEQUENCE [LARGE SCALE GENOMIC DNA]</scope>
    <source>
        <strain evidence="4">Crithidia deanei Carvalho (ATCC PRA-265)</strain>
    </source>
</reference>
<feature type="transmembrane region" description="Helical" evidence="2">
    <location>
        <begin position="188"/>
        <end position="211"/>
    </location>
</feature>
<feature type="transmembrane region" description="Helical" evidence="2">
    <location>
        <begin position="150"/>
        <end position="176"/>
    </location>
</feature>
<keyword evidence="2" id="KW-0812">Transmembrane</keyword>